<keyword evidence="7" id="KW-0256">Endoplasmic reticulum</keyword>
<evidence type="ECO:0000256" key="9">
    <source>
        <dbReference type="ARBA" id="ARBA00022990"/>
    </source>
</evidence>
<keyword evidence="4" id="KW-0488">Methylation</keyword>
<keyword evidence="5" id="KW-0963">Cytoplasm</keyword>
<evidence type="ECO:0000259" key="13">
    <source>
        <dbReference type="Pfam" id="PF11566"/>
    </source>
</evidence>
<organism evidence="14 15">
    <name type="scientific">Populus tomentosa</name>
    <name type="common">Chinese white poplar</name>
    <dbReference type="NCBI Taxonomy" id="118781"/>
    <lineage>
        <taxon>Eukaryota</taxon>
        <taxon>Viridiplantae</taxon>
        <taxon>Streptophyta</taxon>
        <taxon>Embryophyta</taxon>
        <taxon>Tracheophyta</taxon>
        <taxon>Spermatophyta</taxon>
        <taxon>Magnoliopsida</taxon>
        <taxon>eudicotyledons</taxon>
        <taxon>Gunneridae</taxon>
        <taxon>Pentapetalae</taxon>
        <taxon>rosids</taxon>
        <taxon>fabids</taxon>
        <taxon>Malpighiales</taxon>
        <taxon>Salicaceae</taxon>
        <taxon>Saliceae</taxon>
        <taxon>Populus</taxon>
    </lineage>
</organism>
<feature type="region of interest" description="Disordered" evidence="11">
    <location>
        <begin position="153"/>
        <end position="192"/>
    </location>
</feature>
<evidence type="ECO:0000313" key="14">
    <source>
        <dbReference type="EMBL" id="KAG6744179.1"/>
    </source>
</evidence>
<dbReference type="GO" id="GO:0043161">
    <property type="term" value="P:proteasome-mediated ubiquitin-dependent protein catabolic process"/>
    <property type="evidence" value="ECO:0007669"/>
    <property type="project" value="InterPro"/>
</dbReference>
<dbReference type="GO" id="GO:0004866">
    <property type="term" value="F:endopeptidase inhibitor activity"/>
    <property type="evidence" value="ECO:0007669"/>
    <property type="project" value="InterPro"/>
</dbReference>
<evidence type="ECO:0000256" key="8">
    <source>
        <dbReference type="ARBA" id="ARBA00022942"/>
    </source>
</evidence>
<evidence type="ECO:0000256" key="4">
    <source>
        <dbReference type="ARBA" id="ARBA00022481"/>
    </source>
</evidence>
<dbReference type="GO" id="GO:0070628">
    <property type="term" value="F:proteasome binding"/>
    <property type="evidence" value="ECO:0007669"/>
    <property type="project" value="InterPro"/>
</dbReference>
<dbReference type="GO" id="GO:0000502">
    <property type="term" value="C:proteasome complex"/>
    <property type="evidence" value="ECO:0007669"/>
    <property type="project" value="UniProtKB-KW"/>
</dbReference>
<feature type="compositionally biased region" description="Low complexity" evidence="11">
    <location>
        <begin position="155"/>
        <end position="165"/>
    </location>
</feature>
<dbReference type="Pfam" id="PF08577">
    <property type="entry name" value="PI31_Prot_C"/>
    <property type="match status" value="1"/>
</dbReference>
<reference evidence="14" key="1">
    <citation type="journal article" date="2020" name="bioRxiv">
        <title>Hybrid origin of Populus tomentosa Carr. identified through genome sequencing and phylogenomic analysis.</title>
        <authorList>
            <person name="An X."/>
            <person name="Gao K."/>
            <person name="Chen Z."/>
            <person name="Li J."/>
            <person name="Yang X."/>
            <person name="Yang X."/>
            <person name="Zhou J."/>
            <person name="Guo T."/>
            <person name="Zhao T."/>
            <person name="Huang S."/>
            <person name="Miao D."/>
            <person name="Khan W.U."/>
            <person name="Rao P."/>
            <person name="Ye M."/>
            <person name="Lei B."/>
            <person name="Liao W."/>
            <person name="Wang J."/>
            <person name="Ji L."/>
            <person name="Li Y."/>
            <person name="Guo B."/>
            <person name="Mustafa N.S."/>
            <person name="Li S."/>
            <person name="Yun Q."/>
            <person name="Keller S.R."/>
            <person name="Mao J."/>
            <person name="Zhang R."/>
            <person name="Strauss S.H."/>
        </authorList>
    </citation>
    <scope>NUCLEOTIDE SEQUENCE</scope>
    <source>
        <strain evidence="14">GM15</strain>
        <tissue evidence="14">Leaf</tissue>
    </source>
</reference>
<dbReference type="FunFam" id="3.40.1000.30:FF:000005">
    <property type="entry name" value="Probable proteasome inhibitor"/>
    <property type="match status" value="1"/>
</dbReference>
<comment type="function">
    <text evidence="10">Plays an important role in control of proteasome function. Inhibits the hydrolysis of protein and peptide substrates by the 20S proteasome. Also inhibits the activation of the proteasome by the proteasome regulatory proteins PA700 and PA28.</text>
</comment>
<evidence type="ECO:0000256" key="6">
    <source>
        <dbReference type="ARBA" id="ARBA00022553"/>
    </source>
</evidence>
<dbReference type="InterPro" id="IPR013886">
    <property type="entry name" value="PI31_Prot_C"/>
</dbReference>
<evidence type="ECO:0000256" key="1">
    <source>
        <dbReference type="ARBA" id="ARBA00004240"/>
    </source>
</evidence>
<dbReference type="PANTHER" id="PTHR13266">
    <property type="entry name" value="PROTEASOME INHIBITOR"/>
    <property type="match status" value="1"/>
</dbReference>
<keyword evidence="15" id="KW-1185">Reference proteome</keyword>
<accession>A0A8X7Y503</accession>
<feature type="domain" description="PI31 proteasome regulator C-terminal" evidence="12">
    <location>
        <begin position="211"/>
        <end position="269"/>
    </location>
</feature>
<evidence type="ECO:0000313" key="15">
    <source>
        <dbReference type="Proteomes" id="UP000886885"/>
    </source>
</evidence>
<dbReference type="InterPro" id="IPR021625">
    <property type="entry name" value="PI31_Prot_N"/>
</dbReference>
<keyword evidence="6" id="KW-0597">Phosphoprotein</keyword>
<comment type="subcellular location">
    <subcellularLocation>
        <location evidence="2">Cytoplasm</location>
    </subcellularLocation>
    <subcellularLocation>
        <location evidence="1">Endoplasmic reticulum</location>
    </subcellularLocation>
</comment>
<evidence type="ECO:0000256" key="5">
    <source>
        <dbReference type="ARBA" id="ARBA00022490"/>
    </source>
</evidence>
<dbReference type="PANTHER" id="PTHR13266:SF1">
    <property type="entry name" value="PROTEASOME INHIBITOR PI31 SUBUNIT"/>
    <property type="match status" value="1"/>
</dbReference>
<evidence type="ECO:0000259" key="12">
    <source>
        <dbReference type="Pfam" id="PF08577"/>
    </source>
</evidence>
<evidence type="ECO:0000256" key="2">
    <source>
        <dbReference type="ARBA" id="ARBA00004496"/>
    </source>
</evidence>
<dbReference type="GO" id="GO:0005783">
    <property type="term" value="C:endoplasmic reticulum"/>
    <property type="evidence" value="ECO:0007669"/>
    <property type="project" value="UniProtKB-SubCell"/>
</dbReference>
<comment type="caution">
    <text evidence="14">The sequence shown here is derived from an EMBL/GenBank/DDBJ whole genome shotgun (WGS) entry which is preliminary data.</text>
</comment>
<name>A0A8X7Y503_POPTO</name>
<evidence type="ECO:0000256" key="3">
    <source>
        <dbReference type="ARBA" id="ARBA00006405"/>
    </source>
</evidence>
<evidence type="ECO:0000256" key="10">
    <source>
        <dbReference type="ARBA" id="ARBA00024805"/>
    </source>
</evidence>
<feature type="domain" description="PI31 proteasome regulator N-terminal" evidence="13">
    <location>
        <begin position="15"/>
        <end position="155"/>
    </location>
</feature>
<dbReference type="Pfam" id="PF11566">
    <property type="entry name" value="PI31_Prot_N"/>
    <property type="match status" value="1"/>
</dbReference>
<dbReference type="EMBL" id="JAAWWB010000032">
    <property type="protein sequence ID" value="KAG6744179.1"/>
    <property type="molecule type" value="Genomic_DNA"/>
</dbReference>
<evidence type="ECO:0008006" key="16">
    <source>
        <dbReference type="Google" id="ProtNLM"/>
    </source>
</evidence>
<protein>
    <recommendedName>
        <fullName evidence="16">Proteasome inhibitor PI31 subunit</fullName>
    </recommendedName>
</protein>
<dbReference type="AlphaFoldDB" id="A0A8X7Y503"/>
<dbReference type="OrthoDB" id="68090at2759"/>
<dbReference type="Proteomes" id="UP000886885">
    <property type="component" value="Chromosome 16D"/>
</dbReference>
<comment type="similarity">
    <text evidence="3">Belongs to the proteasome inhibitor PI31 family.</text>
</comment>
<gene>
    <name evidence="14" type="ORF">POTOM_052889</name>
</gene>
<sequence>MANEKSMMAVIRAARPSFKNKHDKVAFAVHAAFLASGYALTATGLAAFSESAALSAPSTNEVGTENWNEVDGEYAFVYVNPDKEGKRVILKCLALNGKLAVSAISDGISEPVNLEIDVGDYVAENEGTNYSEQYRNLDKIYKKLDEEILSKLDGSSTSSLKASSSGNRNGREAMQGSRQNNEPGVGFSEPASPQIPLPGYVVPPVPVNPMSDLYPGAGAGMYPTGAGRGGGMLIGPDDPSWSGLFGDDPGFLGRRPGVPPGARFDPFGPPGVPGFEPNRFTRCIDCFTSAKAHLGFTFLIFVKNNKTGSNII</sequence>
<dbReference type="InterPro" id="IPR045128">
    <property type="entry name" value="PI31-like"/>
</dbReference>
<evidence type="ECO:0000256" key="7">
    <source>
        <dbReference type="ARBA" id="ARBA00022824"/>
    </source>
</evidence>
<proteinExistence type="inferred from homology"/>
<evidence type="ECO:0000256" key="11">
    <source>
        <dbReference type="SAM" id="MobiDB-lite"/>
    </source>
</evidence>
<keyword evidence="9" id="KW-0007">Acetylation</keyword>
<keyword evidence="8" id="KW-0647">Proteasome</keyword>